<evidence type="ECO:0000313" key="1">
    <source>
        <dbReference type="EMBL" id="AVF36431.1"/>
    </source>
</evidence>
<evidence type="ECO:0000313" key="2">
    <source>
        <dbReference type="Proteomes" id="UP000239197"/>
    </source>
</evidence>
<dbReference type="EMBL" id="CP019062">
    <property type="protein sequence ID" value="AVF36431.1"/>
    <property type="molecule type" value="Genomic_DNA"/>
</dbReference>
<dbReference type="AlphaFoldDB" id="A0A2L1UU39"/>
<dbReference type="KEGG" id="rox:BV494_16520"/>
<dbReference type="OrthoDB" id="6505854at2"/>
<sequence length="59" mass="6557">MIVQFAEYAALKKSKQDKEPGVSETSGSPQVIELSARQEFAAYERAKARVQEAAAKLDW</sequence>
<protein>
    <submittedName>
        <fullName evidence="1">Uncharacterized protein</fullName>
    </submittedName>
</protein>
<organism evidence="1 2">
    <name type="scientific">Rahnella sikkimica</name>
    <dbReference type="NCBI Taxonomy" id="1805933"/>
    <lineage>
        <taxon>Bacteria</taxon>
        <taxon>Pseudomonadati</taxon>
        <taxon>Pseudomonadota</taxon>
        <taxon>Gammaproteobacteria</taxon>
        <taxon>Enterobacterales</taxon>
        <taxon>Yersiniaceae</taxon>
        <taxon>Rahnella</taxon>
    </lineage>
</organism>
<accession>A0A2L1UU39</accession>
<gene>
    <name evidence="1" type="ORF">BV494_16520</name>
</gene>
<dbReference type="Proteomes" id="UP000239197">
    <property type="component" value="Chromosome"/>
</dbReference>
<keyword evidence="2" id="KW-1185">Reference proteome</keyword>
<name>A0A2L1UU39_9GAMM</name>
<reference evidence="2" key="1">
    <citation type="submission" date="2017-01" db="EMBL/GenBank/DDBJ databases">
        <title>Genome sequence of Rouxiella sp. ERMR1:05.</title>
        <authorList>
            <person name="Kumar R."/>
            <person name="Singh D."/>
            <person name="Kumar S."/>
        </authorList>
    </citation>
    <scope>NUCLEOTIDE SEQUENCE [LARGE SCALE GENOMIC DNA]</scope>
    <source>
        <strain evidence="2">ERMR1:05</strain>
    </source>
</reference>
<dbReference type="RefSeq" id="WP_104923840.1">
    <property type="nucleotide sequence ID" value="NZ_CP019062.1"/>
</dbReference>
<proteinExistence type="predicted"/>